<evidence type="ECO:0000313" key="3">
    <source>
        <dbReference type="Proteomes" id="UP001458880"/>
    </source>
</evidence>
<gene>
    <name evidence="2" type="ORF">QE152_g19442</name>
</gene>
<comment type="caution">
    <text evidence="2">The sequence shown here is derived from an EMBL/GenBank/DDBJ whole genome shotgun (WGS) entry which is preliminary data.</text>
</comment>
<evidence type="ECO:0000256" key="1">
    <source>
        <dbReference type="SAM" id="MobiDB-lite"/>
    </source>
</evidence>
<evidence type="ECO:0000313" key="2">
    <source>
        <dbReference type="EMBL" id="KAK9722963.1"/>
    </source>
</evidence>
<reference evidence="2 3" key="1">
    <citation type="journal article" date="2024" name="BMC Genomics">
        <title>De novo assembly and annotation of Popillia japonica's genome with initial clues to its potential as an invasive pest.</title>
        <authorList>
            <person name="Cucini C."/>
            <person name="Boschi S."/>
            <person name="Funari R."/>
            <person name="Cardaioli E."/>
            <person name="Iannotti N."/>
            <person name="Marturano G."/>
            <person name="Paoli F."/>
            <person name="Bruttini M."/>
            <person name="Carapelli A."/>
            <person name="Frati F."/>
            <person name="Nardi F."/>
        </authorList>
    </citation>
    <scope>NUCLEOTIDE SEQUENCE [LARGE SCALE GENOMIC DNA]</scope>
    <source>
        <strain evidence="2">DMR45628</strain>
    </source>
</reference>
<accession>A0AAW1KTN6</accession>
<sequence length="109" mass="12296">MLTVFSVDGAHMRRADIMMWYVKRSSVRREIFAVMGMNWGAVHVILGFLDYTLAGNHPSSSTSATPTAKYATSRHFYTPLTDTRTSERTIPNTKTNTTGPHPTMIQHHQ</sequence>
<dbReference type="EMBL" id="JASPKY010000183">
    <property type="protein sequence ID" value="KAK9722963.1"/>
    <property type="molecule type" value="Genomic_DNA"/>
</dbReference>
<dbReference type="AlphaFoldDB" id="A0AAW1KTN6"/>
<feature type="compositionally biased region" description="Polar residues" evidence="1">
    <location>
        <begin position="81"/>
        <end position="100"/>
    </location>
</feature>
<organism evidence="2 3">
    <name type="scientific">Popillia japonica</name>
    <name type="common">Japanese beetle</name>
    <dbReference type="NCBI Taxonomy" id="7064"/>
    <lineage>
        <taxon>Eukaryota</taxon>
        <taxon>Metazoa</taxon>
        <taxon>Ecdysozoa</taxon>
        <taxon>Arthropoda</taxon>
        <taxon>Hexapoda</taxon>
        <taxon>Insecta</taxon>
        <taxon>Pterygota</taxon>
        <taxon>Neoptera</taxon>
        <taxon>Endopterygota</taxon>
        <taxon>Coleoptera</taxon>
        <taxon>Polyphaga</taxon>
        <taxon>Scarabaeiformia</taxon>
        <taxon>Scarabaeidae</taxon>
        <taxon>Rutelinae</taxon>
        <taxon>Popillia</taxon>
    </lineage>
</organism>
<name>A0AAW1KTN6_POPJA</name>
<protein>
    <submittedName>
        <fullName evidence="2">Uncharacterized protein</fullName>
    </submittedName>
</protein>
<keyword evidence="3" id="KW-1185">Reference proteome</keyword>
<dbReference type="Proteomes" id="UP001458880">
    <property type="component" value="Unassembled WGS sequence"/>
</dbReference>
<feature type="region of interest" description="Disordered" evidence="1">
    <location>
        <begin position="81"/>
        <end position="109"/>
    </location>
</feature>
<proteinExistence type="predicted"/>